<dbReference type="InterPro" id="IPR045851">
    <property type="entry name" value="AMP-bd_C_sf"/>
</dbReference>
<evidence type="ECO:0000259" key="6">
    <source>
        <dbReference type="PROSITE" id="PS50075"/>
    </source>
</evidence>
<evidence type="ECO:0000256" key="4">
    <source>
        <dbReference type="ARBA" id="ARBA00022553"/>
    </source>
</evidence>
<dbReference type="InterPro" id="IPR020806">
    <property type="entry name" value="PKS_PP-bd"/>
</dbReference>
<evidence type="ECO:0000256" key="5">
    <source>
        <dbReference type="ARBA" id="ARBA00022598"/>
    </source>
</evidence>
<dbReference type="CDD" id="cd19531">
    <property type="entry name" value="LCL_NRPS-like"/>
    <property type="match status" value="3"/>
</dbReference>
<evidence type="ECO:0000256" key="1">
    <source>
        <dbReference type="ARBA" id="ARBA00001957"/>
    </source>
</evidence>
<dbReference type="FunFam" id="1.10.1200.10:FF:000005">
    <property type="entry name" value="Nonribosomal peptide synthetase 1"/>
    <property type="match status" value="2"/>
</dbReference>
<dbReference type="GO" id="GO:0047527">
    <property type="term" value="F:2,3-dihydroxybenzoate-serine ligase activity"/>
    <property type="evidence" value="ECO:0007669"/>
    <property type="project" value="TreeGrafter"/>
</dbReference>
<dbReference type="GO" id="GO:0072330">
    <property type="term" value="P:monocarboxylic acid biosynthetic process"/>
    <property type="evidence" value="ECO:0007669"/>
    <property type="project" value="UniProtKB-ARBA"/>
</dbReference>
<keyword evidence="8" id="KW-1185">Reference proteome</keyword>
<dbReference type="GO" id="GO:0005829">
    <property type="term" value="C:cytosol"/>
    <property type="evidence" value="ECO:0007669"/>
    <property type="project" value="TreeGrafter"/>
</dbReference>
<dbReference type="SUPFAM" id="SSF47336">
    <property type="entry name" value="ACP-like"/>
    <property type="match status" value="5"/>
</dbReference>
<dbReference type="PROSITE" id="PS00455">
    <property type="entry name" value="AMP_BINDING"/>
    <property type="match status" value="5"/>
</dbReference>
<dbReference type="InterPro" id="IPR009081">
    <property type="entry name" value="PP-bd_ACP"/>
</dbReference>
<dbReference type="InterPro" id="IPR023213">
    <property type="entry name" value="CAT-like_dom_sf"/>
</dbReference>
<keyword evidence="3" id="KW-0596">Phosphopantetheine</keyword>
<dbReference type="KEGG" id="pbh:AAW51_2721"/>
<dbReference type="PANTHER" id="PTHR45527">
    <property type="entry name" value="NONRIBOSOMAL PEPTIDE SYNTHETASE"/>
    <property type="match status" value="1"/>
</dbReference>
<dbReference type="PANTHER" id="PTHR45527:SF1">
    <property type="entry name" value="FATTY ACID SYNTHASE"/>
    <property type="match status" value="1"/>
</dbReference>
<reference evidence="7 8" key="1">
    <citation type="submission" date="2015-05" db="EMBL/GenBank/DDBJ databases">
        <authorList>
            <person name="Tang B."/>
            <person name="Yu Y."/>
        </authorList>
    </citation>
    <scope>NUCLEOTIDE SEQUENCE [LARGE SCALE GENOMIC DNA]</scope>
    <source>
        <strain evidence="7 8">DSM 7029</strain>
    </source>
</reference>
<dbReference type="NCBIfam" id="NF004282">
    <property type="entry name" value="PRK05691.1"/>
    <property type="match status" value="8"/>
</dbReference>
<dbReference type="InterPro" id="IPR029058">
    <property type="entry name" value="AB_hydrolase_fold"/>
</dbReference>
<dbReference type="PROSITE" id="PS50075">
    <property type="entry name" value="CARRIER"/>
    <property type="match status" value="5"/>
</dbReference>
<dbReference type="GO" id="GO:0009366">
    <property type="term" value="C:enterobactin synthetase complex"/>
    <property type="evidence" value="ECO:0007669"/>
    <property type="project" value="TreeGrafter"/>
</dbReference>
<dbReference type="InterPro" id="IPR001242">
    <property type="entry name" value="Condensation_dom"/>
</dbReference>
<dbReference type="Gene3D" id="2.30.38.10">
    <property type="entry name" value="Luciferase, Domain 3"/>
    <property type="match status" value="5"/>
</dbReference>
<dbReference type="PATRIC" id="fig|413882.6.peg.2840"/>
<dbReference type="InterPro" id="IPR010071">
    <property type="entry name" value="AA_adenyl_dom"/>
</dbReference>
<feature type="domain" description="Carrier" evidence="6">
    <location>
        <begin position="2149"/>
        <end position="2224"/>
    </location>
</feature>
<dbReference type="NCBIfam" id="NF003417">
    <property type="entry name" value="PRK04813.1"/>
    <property type="match status" value="5"/>
</dbReference>
<dbReference type="InterPro" id="IPR001031">
    <property type="entry name" value="Thioesterase"/>
</dbReference>
<organism evidence="7 8">
    <name type="scientific">Caldimonas brevitalea</name>
    <dbReference type="NCBI Taxonomy" id="413882"/>
    <lineage>
        <taxon>Bacteria</taxon>
        <taxon>Pseudomonadati</taxon>
        <taxon>Pseudomonadota</taxon>
        <taxon>Betaproteobacteria</taxon>
        <taxon>Burkholderiales</taxon>
        <taxon>Sphaerotilaceae</taxon>
        <taxon>Caldimonas</taxon>
    </lineage>
</organism>
<dbReference type="FunFam" id="3.40.50.12780:FF:000012">
    <property type="entry name" value="Non-ribosomal peptide synthetase"/>
    <property type="match status" value="5"/>
</dbReference>
<dbReference type="CDD" id="cd12117">
    <property type="entry name" value="A_NRPS_Srf_like"/>
    <property type="match status" value="1"/>
</dbReference>
<dbReference type="Pfam" id="PF00501">
    <property type="entry name" value="AMP-binding"/>
    <property type="match status" value="5"/>
</dbReference>
<comment type="similarity">
    <text evidence="2">Belongs to the ATP-dependent AMP-binding enzyme family.</text>
</comment>
<dbReference type="Gene3D" id="3.30.559.30">
    <property type="entry name" value="Nonribosomal peptide synthetase, condensation domain"/>
    <property type="match status" value="5"/>
</dbReference>
<evidence type="ECO:0000313" key="8">
    <source>
        <dbReference type="Proteomes" id="UP000035352"/>
    </source>
</evidence>
<dbReference type="FunFam" id="1.10.1200.10:FF:000016">
    <property type="entry name" value="Non-ribosomal peptide synthase"/>
    <property type="match status" value="3"/>
</dbReference>
<feature type="domain" description="Carrier" evidence="6">
    <location>
        <begin position="5356"/>
        <end position="5431"/>
    </location>
</feature>
<dbReference type="Pfam" id="PF00550">
    <property type="entry name" value="PP-binding"/>
    <property type="match status" value="5"/>
</dbReference>
<dbReference type="FunFam" id="3.30.559.10:FF:000012">
    <property type="entry name" value="Non-ribosomal peptide synthetase"/>
    <property type="match status" value="3"/>
</dbReference>
<dbReference type="SMART" id="SM00823">
    <property type="entry name" value="PKS_PP"/>
    <property type="match status" value="5"/>
</dbReference>
<dbReference type="STRING" id="413882.AAW51_2721"/>
<comment type="cofactor">
    <cofactor evidence="1">
        <name>pantetheine 4'-phosphate</name>
        <dbReference type="ChEBI" id="CHEBI:47942"/>
    </cofactor>
</comment>
<sequence>MTTTAQPTPRGASADLQPIQGTLPVNMTDLLALLDARGLTLALKGQDLAVSGDEQALKDAALISLLRQHKPALIELLRRGDYAARGSDAVTVPPLRVPPDAQRITPEMLTLVELDQQALDTIVAGVEGGAANVQDIYPLAPLQEGMLFHHLLNPAADVYTERYLLSFRSRARLDRFLAALQQVIARHDVLRTGIAWEGLAQPVQVVRRQTTLPVAYLDLDPRDGPIADQLEARFEPGRYRLDLRQAPLMHCHAAEDATEARWLLSVLAHHIAVDHTTLALLVEEAQAIESGRGAELRPPVPFRNFVAQARLGVSQEEHERFFRAMLSDIDAPTAPFGLLDVQGDGRAITEASEVLPAALAQALRARARQLGVSAASLMHLAWALVLARMTGRSAVVFGTVLFGRMKGGADADRAMGLFMNTLPLRVDIDGQGVEAGVKRVNTLLAQLLRHEHAPLALAQRCSGVPAQTPLFTSLLNYRHSAPAESDAGAGDEDGVEMLRGHERTNYPLTLSVDDLGQGFALTVQAGPGVAAERVCAFVRTALEEIVTSLQDTPQQPLRQLDVLPAGEREQVLHRWNATAQRYAEHDRCLHEMFEAQVQRTPEAIAVVAGEQRVSYAELNARANQLARELRRRGVGPDQRVVVCLQRSVEMVVALLATLKAGGAYVPLDPDYPEERLRHMLHDSAPVVVLVDAAGREALGQGGLDLQADSAAWSSLSTDNLASTGLTKRNLAYVIYTSGSTGRPKGVMNEHRGVVNRLLWMQQAYGLGEHDVVLQKTPFSFDVSVWEFFWPLMTGAQLVMARPEGHKDPAYLAQLIQAAGVTTLHFVPSMLQVFLGHEGAAACRSLQRVICSGEALPAALARSCLAQLPKAQLHNLYGPTEAAVDVTAWTCEPGKVGTSVPIGRPIANTQMYILDEQRRPVPPGVAGELYIGGVQVARGYLNLPELTAERFIADPFSADPEARLYKTGDLGRWREDGAIDYLGRNDFQVKIRGLRIELGEIEARLAQLDGVQEVVVLAREDQPGDQRLVAYYSGEAAPEALRQHAAQGLPAYMVPAAYVQIEHWPVTPNGKLDRKALPAPEGGAYASQVYEAPQGRTEQVLAGLWAELLQVERVGRHDNFFALGGHSLLAVQLISRVRKALDVDLPLAALFEQPVLSQLAARLAGEERALQAAIEAADRSAPLPLSPAQQRLWFLAQMEGVSQAYHVSGAVRLRGELKTDALQRALQGVVDRHETLRTRFAVVDGEPVQEVAAQARLPIELRDLRQASDIETSARQLVDAHATRPFDLRQDLPVRVLLLQLGEQEHVLQVVMHHIVCDGWSVGVLLDEVSRLYGTFAADRPDPLPPLALQYADYAAWQRRGLAEGRLQSEAAYWLEALAGAPALLELPTDRPRPAQQDHRGDVVPVQLDTALSQALKTLSQRHGVTLYMTLLASWAALLSRLSGQAEVVIGSPVAGRQRAELEPLIGFFVNTLALRLDLKAASGAELLQHTKARVLAAQQHQDLPFDQVVEAVQPPRSLSHTPLFQVMFDWQNAPTGELQMPGLDVQALDTAQTTAQFDLTLSLHEGEAGIAGVLNYATALFERATVQRYLDYWRELLQALVADVQQPVSRLPLLPEAERQQLLHGWNEIRDEYPRYCLHQRFEAQAAATPEGIALVHGEEQLSYGEMNARANRLAHHLRKEHGIGPDSLVALCTERSVDMVVALLATLKAGGAYVPLDPAYASDRLLATLQDSQPRLVLLDARGRQALGQLDGLPVIDLQADAPHWADGPTDNLDVGVQPQHLAYVIYTSGSTGQPKGVMVEHAQVARLFGATAAWFGFGSEDRWSLFHSIGFDFSVWEIWGALLHGGRLVIVPLETARSPVAFHQLLCEQGITVLNQTPSAFQQLIAAQGEAHQPHQLRHIVFGGEALELRTLKPWYEREINRDTQLSNMYGITETTVHVTWRALQPGDAERPGPSPIGGRIPDLRLYVLDAERQPVPVGVTGELYVGGAGVARGYLNRAELTAQRFVDNPFVPGERLYKTGDLGRWLIDGTLEYLGRNDFQVKIRGFRIELGEIEAQLAVLPGVREVVVLAREDQPGDKRLVAYYTGEDAPPAEVLRQQAVQQLPPYMVPAAYVRLAQLPLTPNGKLDRQALPAPDSQAYVSRAYAAPEGEVEQTLAQLWAELLQLERVGRHDNFFDLGGHSLLAVQLVSRLRERLEVELPLADLFEHPELARLARRVQATARSPHAAIPPADRQAPLPLSLAQQRLWFLTQMEGASEAYHISGAVQLSGPLDTAVLRRALQHIVNRHEALRTRFTLHQGQPVQALLAQAELRIDEQDLSGQADADATVRRRLDEHAERAFDLRQQLPLRVLLLRLGEHEHVLQVVMHHIVSDGWSVAVFLEELSQTYAAWLEGDADPLSPLAIQYADYAAWQRDRLAGGALEHQTDFWRRTLAAAPALLALPTDRPRPALQDHAGASLEVRLEPRLSQALKDLGRQHGVTPYMCLLASWAALLARLSGQDEVVIGSPVAGRNRAEVEPLIGFFVNTLALRIDLGQDRTVAELLHHIKSQVLAAQQHQDLPFDQVVEAVKPARSLAHTPLFQVMLDWQNTPDGELTMPGLALTPLATPQTRAHFDLTLTLQDTGDDIRGTLNYATALFDADTVQAHLRHWLTLLDAMVADDTQAVARLPVLDAAQRHQLLVEWNGTAGDAGQEGCLHELFEAQVRRTPAALAVICGDRQLSYRELNARANQLARELRARGVGPDRLVAVCAERGVDLMVALLGVLKAGGAYVPLDPGYPAQRLQHMLEDAAPSVLLTQRHLEPLLPAHGAEVLRLDEDWPRIARHDDGDLDTQAVGLSPRQLAYVLFTSGSTGRPKGVMIEHRSIVNYACHAARQFDVQNGHGSLVFTSFSFDLTLTSVYPPLLCGRPVRLCPEGNDLAVWREQLLAGRELAPVKLTPSHLALLQQALPADAVAGRIRTLVLGGEPLKGAALQWWREQAPEMRIFNHYGPTEATVGCVVHEVTGPLPDGAVPIGRPITHMRIYVLDALRQPVPVGVLGEIYIGGAGVARGYLGRPDLTEERFLPDPYAAEADARMYRTGDVARWRADGTLEYLGRNDHQVKLRGFRIELGEIEAVLCRHEGVAQAAVIAREDQPGDQRLVAYCTGEAALDPEALRRHVAASLPHYMVPADVVQLAELPLTPNGKLDRKALPAPDARAQRATGEHQPPIGATEVALAGLWAELLKLERVGRHDNFFELGGHSLLAVSLIERMRRAGLHADVRALFTAPTLADLALQVQAEGHDVEVPPNRIPPDATHLTPEMLTLVTLDPDSLERVVAGVEGGAANVQDIYPLAPLQEGMLFHHLLNPEADAYVEAYQVAFKSKARLESFLAALQQVVDRHDILRTGIAWEQLEQPLQVVRRQAQLPVEWIEFDPAEGDIAAQLQAHCDPHKARLDVRQAPLLRCHVAQDLPHGRWLLGVVAHHLAVDHTTLELLVDEAQAIEQGRGEALAPPAPFRNFVAQARLGVTAAEHEAFFKTLLGDIDEPTAPFGLLDVRGDGRGIAEAAQALPPALARDVRQQARKLGVSPATLMHQAWALVLARTTGRQDVVFGTVLFGRMQGGAQADRVLGLFINTLPVRIAVDDQGVATALQRTHALLAQLLRHEHAPLALAQRCSAVPARSPLFTSLLNYRYSAEAAEHGAPAAGADEVEFLGNHERTNYPLTLSVDDQGEGFLLTAQVSAGVAPERVCAFMQTALEQLLQALQDDPQRASRTLDVLPPAEREQLLLGWNDTAAELPGGLCVHQLFEAQAQRTPDATALVCGEQRYSYAELNRRANQLAHHLRGLGAGPDGLVALAVERSPEMVVGVLGILKSGAAYVPLDPAYPADRLAYMVEDARPLCLLTQRSLQSLLPAGGVPQVLLDEQWPEIAAGATSNPAVSGLSPHHLAYVIYTSGSTGRPKGVMVEHGNVVNFLLSMSQAPGIRADDVLLAVTSLSFDIAGLELFLPLLCGARIVLATREDAADAERLRALMERWAVSIMQATPSTWRLLMQQDWPVLPRPLKVLCGGEALPVNLAEQLLERVPEVWNLYGPTETTIWSTLARLTEAAPHIGRPIANTRVYVLDAAQQPVPVGVPGELYIGGVGVTRGYLGRPELTAERFVQDPFEPGQRLYRTGDLARWQPDGTLAYLGRNDFQVKLRGFRIELGEIEASLTACEGVREAVVVARESGEGDPRLVAYLVVSDAQPLDAAALRQQLARRLADYMVPSAFVTLDAFPLTPNGKIDRKALPAPDASALATRAYEPPQGATEQAVAEIWQSLLGAERVGRQDDFFELGGHSLLAVQLIARVRRVMGLDVALRELFTHTTLAGFAEALAQARRSTAVPIVPVDRRQPLPLSWAQQSLWVLAQVDPAASLAYHMPAALRLRGTLDRVALRRALDRVVARHEALRTRFDAVDGEAVQIIADEDVGFALAERDLADLHESEREFAVTRLATDEAATAFDLAQGPLIRGQLLRLAADEHVLLITQHHIVSDGWSIGVLVEELSALYAAYAQGRPDPLPPLTLQYADYAAWQRGWLQGEVLQRQLEFWKARLAGAPTLLELPTDRPRPAVQSHVGGRMPLALPAPLVADLKALGQRHGATLFMTLMAGWSALLSRLSGQHDIVVGTPVANRHRTELEPLIGFFVNTLALRVQVDDDASVAELLAQVRSTTLAAYEHQELPLEQVIDALQLTRSLSHNPLFQATLTLHNTPQGQEVALPGLSLSGLDQANHTAPFDVSLLLDETEEGVVGHLQYASDLFDDNTVARWAGHLVRLLESMTEDAGRRVGDLDLLDAAARDQVLVRFNDTARAYPHDGLIHQVFEAWAERTPYATALSGEGGRLNYAELNRRANRLAHHLLSLGVRPDDRVAICMERGLEMVVAMLATLKAGGAYLPLDPSYPPDRLAHMLADSTPVALLTVSDLQSRLPASPGLPQPVVVVDAMAEALAVLPETNPDAMALGLQARHLAYVIYTSGSTGTPKGVMVEHRNVLRLAVNGGFAPLTPDDCIAHGANPVFDAATWEIWGGLLNGARVCVVPQAVMLDPAGLRATLQAEGVSALWLTVGLFNQYADVLADSFGQLRYLITGGDALDPRIIARTLAGPRPPQHLLNGYGPTETTTFATTFHITALPPGAHGVPIGRPIGNTSVYILDAHHSPVPVGLVGEIYIGGAGVARGYLARPELTAERFLRDPFSADPTARMYKTGDRGRWLPDGTIEFHGRSDFQVKIRGFRVELGEIEARLAEVEGVREVAVLARTDEAGDQRLLAYYSAAQALAPARLRQQLAQSLPEYMLPAAFVHLEAMPLTPNGKLDRKALPEPQPQTAVVVPDGSPPPHDAPQGEIEAAVAQLWCELLKLERVGRYDSFFDLGGNSLLGVRLMSRLRQTLGVDLTLRPLFADPTLSGFAAAVAGKSAQPLASNLTPFRRSGTSRPVFFIHPGLGEIGYVTALLPGIDPDVPVYGLSAIGYVKGEQPLTSLEEMAAAYIQAIRQVQPQGPYRLVGWCAGGAIGWEMAQQLLGVDERVEFLGLIDSPSYAPVDPSPLASVLSRVPDDIPEDLRSRLHQLADAGDTRGMLAACQDDGFLPAEMPLDVLERYLAVQHTLKLARLAYTLPRLPIKATLFPATENPFPGWMVNGWDTVAAEVERIQVGGNHMSMIEPPHAADLGATISAELRRAEADPPDCGAFRHDPVVMVKAGTGGAARGRTLHCIAGAGASVTSFADLAQALPEHLALHGLQPRGLCGQLVPHHDVTAAARAYLEAIRPAADGRPYHLLGHSYGGWVAYEMARQLSAAGQQVATLTVLDTEPPDELANAHPRRSRLEALLKLCELFELRLGRPLGLSRGDLEAQDRGAQLRLLHAALAGAKLWPASASSEALEGMVRVFEAHLNTRYRPQGAWPGVLQVVAVADHTATAAEWETALLQRWRPFAAQVQLLRGEGNHMTMLQPPHVASLARRLDQDLMLPVGG</sequence>
<dbReference type="InterPro" id="IPR036736">
    <property type="entry name" value="ACP-like_sf"/>
</dbReference>
<name>A0A0G3BJ64_9BURK</name>
<dbReference type="Gene3D" id="3.30.559.10">
    <property type="entry name" value="Chloramphenicol acetyltransferase-like domain"/>
    <property type="match status" value="5"/>
</dbReference>
<dbReference type="InterPro" id="IPR000873">
    <property type="entry name" value="AMP-dep_synth/lig_dom"/>
</dbReference>
<dbReference type="GO" id="GO:0043041">
    <property type="term" value="P:amino acid activation for nonribosomal peptide biosynthetic process"/>
    <property type="evidence" value="ECO:0007669"/>
    <property type="project" value="TreeGrafter"/>
</dbReference>
<dbReference type="FunFam" id="3.30.300.30:FF:000010">
    <property type="entry name" value="Enterobactin synthetase component F"/>
    <property type="match status" value="5"/>
</dbReference>
<dbReference type="GO" id="GO:0009239">
    <property type="term" value="P:enterobactin biosynthetic process"/>
    <property type="evidence" value="ECO:0007669"/>
    <property type="project" value="TreeGrafter"/>
</dbReference>
<dbReference type="CDD" id="cd19544">
    <property type="entry name" value="E-C_NRPS"/>
    <property type="match status" value="2"/>
</dbReference>
<dbReference type="InterPro" id="IPR006162">
    <property type="entry name" value="Ppantetheine_attach_site"/>
</dbReference>
<dbReference type="Proteomes" id="UP000035352">
    <property type="component" value="Chromosome"/>
</dbReference>
<dbReference type="Pfam" id="PF00668">
    <property type="entry name" value="Condensation"/>
    <property type="match status" value="5"/>
</dbReference>
<dbReference type="InterPro" id="IPR020802">
    <property type="entry name" value="TesA-like"/>
</dbReference>
<dbReference type="SMART" id="SM00824">
    <property type="entry name" value="PKS_TE"/>
    <property type="match status" value="1"/>
</dbReference>
<dbReference type="Gene3D" id="3.40.50.980">
    <property type="match status" value="10"/>
</dbReference>
<dbReference type="Gene3D" id="3.30.300.30">
    <property type="match status" value="5"/>
</dbReference>
<dbReference type="EMBL" id="CP011371">
    <property type="protein sequence ID" value="AKJ29412.1"/>
    <property type="molecule type" value="Genomic_DNA"/>
</dbReference>
<dbReference type="Pfam" id="PF13193">
    <property type="entry name" value="AMP-binding_C"/>
    <property type="match status" value="5"/>
</dbReference>
<dbReference type="InterPro" id="IPR020845">
    <property type="entry name" value="AMP-binding_CS"/>
</dbReference>
<keyword evidence="5" id="KW-0436">Ligase</keyword>
<dbReference type="FunFam" id="3.40.50.980:FF:000002">
    <property type="entry name" value="Enterobactin synthetase component F"/>
    <property type="match status" value="2"/>
</dbReference>
<evidence type="ECO:0000256" key="3">
    <source>
        <dbReference type="ARBA" id="ARBA00022450"/>
    </source>
</evidence>
<dbReference type="Gene3D" id="3.40.50.1820">
    <property type="entry name" value="alpha/beta hydrolase"/>
    <property type="match status" value="2"/>
</dbReference>
<dbReference type="CDD" id="cd05930">
    <property type="entry name" value="A_NRPS"/>
    <property type="match status" value="3"/>
</dbReference>
<dbReference type="Pfam" id="PF00975">
    <property type="entry name" value="Thioesterase"/>
    <property type="match status" value="2"/>
</dbReference>
<dbReference type="Gene3D" id="1.10.1200.10">
    <property type="entry name" value="ACP-like"/>
    <property type="match status" value="5"/>
</dbReference>
<dbReference type="GO" id="GO:0031177">
    <property type="term" value="F:phosphopantetheine binding"/>
    <property type="evidence" value="ECO:0007669"/>
    <property type="project" value="InterPro"/>
</dbReference>
<dbReference type="CDD" id="cd17643">
    <property type="entry name" value="A_NRPS_Cytc1-like"/>
    <property type="match status" value="1"/>
</dbReference>
<evidence type="ECO:0000313" key="7">
    <source>
        <dbReference type="EMBL" id="AKJ29412.1"/>
    </source>
</evidence>
<dbReference type="FunFam" id="3.30.559.30:FF:000001">
    <property type="entry name" value="Non-ribosomal peptide synthetase"/>
    <property type="match status" value="1"/>
</dbReference>
<proteinExistence type="inferred from homology"/>
<dbReference type="SUPFAM" id="SSF53474">
    <property type="entry name" value="alpha/beta-Hydrolases"/>
    <property type="match status" value="2"/>
</dbReference>
<dbReference type="PROSITE" id="PS00012">
    <property type="entry name" value="PHOSPHOPANTETHEINE"/>
    <property type="match status" value="3"/>
</dbReference>
<dbReference type="SUPFAM" id="SSF56801">
    <property type="entry name" value="Acetyl-CoA synthetase-like"/>
    <property type="match status" value="5"/>
</dbReference>
<dbReference type="SUPFAM" id="SSF52777">
    <property type="entry name" value="CoA-dependent acyltransferases"/>
    <property type="match status" value="10"/>
</dbReference>
<dbReference type="SMART" id="SM01294">
    <property type="entry name" value="PKS_PP_betabranch"/>
    <property type="match status" value="1"/>
</dbReference>
<dbReference type="NCBIfam" id="TIGR01733">
    <property type="entry name" value="AA-adenyl-dom"/>
    <property type="match status" value="5"/>
</dbReference>
<keyword evidence="4" id="KW-0597">Phosphoprotein</keyword>
<evidence type="ECO:0000256" key="2">
    <source>
        <dbReference type="ARBA" id="ARBA00006432"/>
    </source>
</evidence>
<protein>
    <submittedName>
        <fullName evidence="7">Peptide synthetase</fullName>
    </submittedName>
</protein>
<gene>
    <name evidence="7" type="ORF">AAW51_2721</name>
</gene>
<feature type="domain" description="Carrier" evidence="6">
    <location>
        <begin position="1091"/>
        <end position="1166"/>
    </location>
</feature>
<dbReference type="FunFam" id="2.30.38.10:FF:000001">
    <property type="entry name" value="Non-ribosomal peptide synthetase PvdI"/>
    <property type="match status" value="5"/>
</dbReference>
<dbReference type="InterPro" id="IPR025110">
    <property type="entry name" value="AMP-bd_C"/>
</dbReference>
<dbReference type="FunFam" id="3.40.50.980:FF:000001">
    <property type="entry name" value="Non-ribosomal peptide synthetase"/>
    <property type="match status" value="4"/>
</dbReference>
<feature type="domain" description="Carrier" evidence="6">
    <location>
        <begin position="4284"/>
        <end position="4359"/>
    </location>
</feature>
<accession>A0A0G3BJ64</accession>
<feature type="domain" description="Carrier" evidence="6">
    <location>
        <begin position="3208"/>
        <end position="3282"/>
    </location>
</feature>